<evidence type="ECO:0000313" key="2">
    <source>
        <dbReference type="Proteomes" id="UP001148662"/>
    </source>
</evidence>
<sequence length="117" mass="13506">MAIRITALVKRRPGMTREEFREHWSNNHARLFTSLKVMQENIFHLLSPSSDALEKAGFNIAPYDGAAELWVEKLEDLLAVFGDEDYHKIVVPDEVNFLDRDSIQIMVGEDQVKYEKA</sequence>
<reference evidence="1" key="1">
    <citation type="submission" date="2022-07" db="EMBL/GenBank/DDBJ databases">
        <title>Genome Sequence of Phlebia brevispora.</title>
        <authorList>
            <person name="Buettner E."/>
        </authorList>
    </citation>
    <scope>NUCLEOTIDE SEQUENCE</scope>
    <source>
        <strain evidence="1">MPL23</strain>
    </source>
</reference>
<evidence type="ECO:0000313" key="1">
    <source>
        <dbReference type="EMBL" id="KAJ3558502.1"/>
    </source>
</evidence>
<proteinExistence type="predicted"/>
<accession>A0ACC1TCX5</accession>
<protein>
    <submittedName>
        <fullName evidence="1">Uncharacterized protein</fullName>
    </submittedName>
</protein>
<dbReference type="Proteomes" id="UP001148662">
    <property type="component" value="Unassembled WGS sequence"/>
</dbReference>
<comment type="caution">
    <text evidence="1">The sequence shown here is derived from an EMBL/GenBank/DDBJ whole genome shotgun (WGS) entry which is preliminary data.</text>
</comment>
<dbReference type="EMBL" id="JANHOG010000085">
    <property type="protein sequence ID" value="KAJ3558502.1"/>
    <property type="molecule type" value="Genomic_DNA"/>
</dbReference>
<organism evidence="1 2">
    <name type="scientific">Phlebia brevispora</name>
    <dbReference type="NCBI Taxonomy" id="194682"/>
    <lineage>
        <taxon>Eukaryota</taxon>
        <taxon>Fungi</taxon>
        <taxon>Dikarya</taxon>
        <taxon>Basidiomycota</taxon>
        <taxon>Agaricomycotina</taxon>
        <taxon>Agaricomycetes</taxon>
        <taxon>Polyporales</taxon>
        <taxon>Meruliaceae</taxon>
        <taxon>Phlebia</taxon>
    </lineage>
</organism>
<gene>
    <name evidence="1" type="ORF">NM688_g888</name>
</gene>
<keyword evidence="2" id="KW-1185">Reference proteome</keyword>
<name>A0ACC1TCX5_9APHY</name>